<feature type="domain" description="Cadherin" evidence="4">
    <location>
        <begin position="695"/>
        <end position="786"/>
    </location>
</feature>
<keyword evidence="6" id="KW-1185">Reference proteome</keyword>
<dbReference type="InterPro" id="IPR011050">
    <property type="entry name" value="Pectin_lyase_fold/virulence"/>
</dbReference>
<dbReference type="Gene3D" id="2.160.20.10">
    <property type="entry name" value="Single-stranded right-handed beta-helix, Pectin lyase-like"/>
    <property type="match status" value="2"/>
</dbReference>
<dbReference type="InterPro" id="IPR001791">
    <property type="entry name" value="Laminin_G"/>
</dbReference>
<feature type="transmembrane region" description="Helical" evidence="3">
    <location>
        <begin position="36"/>
        <end position="56"/>
    </location>
</feature>
<dbReference type="SUPFAM" id="SSF49899">
    <property type="entry name" value="Concanavalin A-like lectins/glucanases"/>
    <property type="match status" value="1"/>
</dbReference>
<evidence type="ECO:0000313" key="5">
    <source>
        <dbReference type="EMBL" id="MCY1723243.1"/>
    </source>
</evidence>
<dbReference type="InterPro" id="IPR026444">
    <property type="entry name" value="Secre_tail"/>
</dbReference>
<dbReference type="NCBIfam" id="TIGR04183">
    <property type="entry name" value="Por_Secre_tail"/>
    <property type="match status" value="1"/>
</dbReference>
<name>A0A9X3F9X7_9BACT</name>
<dbReference type="PROSITE" id="PS50268">
    <property type="entry name" value="CADHERIN_2"/>
    <property type="match status" value="1"/>
</dbReference>
<dbReference type="InterPro" id="IPR022441">
    <property type="entry name" value="Para_beta_helix_rpt-2"/>
</dbReference>
<dbReference type="Pfam" id="PF13229">
    <property type="entry name" value="Beta_helix"/>
    <property type="match status" value="2"/>
</dbReference>
<dbReference type="SMART" id="SM00710">
    <property type="entry name" value="PbH1"/>
    <property type="match status" value="8"/>
</dbReference>
<gene>
    <name evidence="5" type="ORF">OU798_23035</name>
</gene>
<evidence type="ECO:0000256" key="2">
    <source>
        <dbReference type="ARBA" id="ARBA00023157"/>
    </source>
</evidence>
<dbReference type="GO" id="GO:0007156">
    <property type="term" value="P:homophilic cell adhesion via plasma membrane adhesion molecules"/>
    <property type="evidence" value="ECO:0007669"/>
    <property type="project" value="InterPro"/>
</dbReference>
<dbReference type="Proteomes" id="UP001145087">
    <property type="component" value="Unassembled WGS sequence"/>
</dbReference>
<dbReference type="Pfam" id="PF18962">
    <property type="entry name" value="Por_Secre_tail"/>
    <property type="match status" value="1"/>
</dbReference>
<dbReference type="Pfam" id="PF00028">
    <property type="entry name" value="Cadherin"/>
    <property type="match status" value="1"/>
</dbReference>
<sequence>MKTLVRFILNFFGMRDFNISVKSLGRKLNVNRDIRYLFTLLFVLLVSFSNATVYYVSVSGNDANTGTSENQPWQTLAKVSGTNFSPGDQILFKRGDEWSGSITVTSSGSTGSPIVYGAYGSGEKPKIYGSEKITGWIQHSGNIYKATFGKKITQLFLNEDRTRLARYPNSGYFNISSVQSTKQFTSNELNAGINYTGAKWIGRTSAYRFSSSDITASSSQTLTLASTPIFSMDKDEGFFLCNKLEFLDQAGEWYYDANSQTIYVWTPNGHSPTEYEVRGAVFENGFNIENKNYVTIQNIEIKHHKGIGIFSANSSYLTFDNNVILNPDAYGIRINGWSSNNVVSNNIISGANADGIVNYSANSVFRDNHISEISLLDNIGIGKLETSIGIRSRGENVSFTHNRITNSAYIGIYFYGANNLIQYNYINEVCKVLDDGGGLYTYSGDYSEVGSAGSKVIDNIVLNVHGNRVGYKYGFEEGYGIYIDNFIHDVEVANNTVAYCDAGGIFLHEDGNIDVNNNTLLSNGIGLKSIKQKAKSSFTNNIVYGADRPVVISGGLGDVHQMAYQEFGAEANYNYNKYYNPYESNNVFQRNLDFNAWKSNTSQDTDSRFNGTSLGADETEKLFYNDTKQIKTISLGSVIYRDLDGNTVSGSITLEPFKSKILITKNNVDGGENQKPEMDNQTFGILGDKQVDDFIAQVVASDPDEGQILTYEIEGGNEEGLFYIDATSGAIYAASVIYETSDKTIQLVVTVTDNATEPLSASAIITINITGVDDSTPPDGGTPPNIISFAIPSTSSSLTVPITSFTTDGNATGYMLSTSSEDPTDNDSNWTTSVPTSYVFSESGTHTLFAWVKDNSANISTSSSATTTITLDDVDLTPIYSEYRFEEVSGATVIDSRSSNDGMLFNEDLRVEGVRGQGLQLTGTGYVGLGQCFGENVTYGVTISTWIKPTSSSGDYQGLVMHGGPVDDSFALYIKHDSKTVAFKTTSTSASWTAIDNVDIIWDGNWHHVAVTYNGAEKVIYIDNQEFANVSANGKIVSGIGYNLYIGAGRDQASPIALYTGYIDEVRVYNYGLTSSEIEDIYNSIINDRDTVYTSEEINICEGESYNGWTSAGEYQRVLQSSTGGDSIVTTYLLVNPVYDLLENIVIQAGEDYNGWTTSGQYVRNLTTVFGCDSTITTNLYVGQDPRHFIPVWDGENGQNHMTFVITEALVDSVKLGKGDEIAVFDNDLCVGAMVLSASINIDDENTYVFISASQDNGSSNGFTTGNNVTFKIWDSTEKVEKVINNVIYHDDLEEWITTGKYVPGGTSVVEIGYIYEDPIITQTIKLDKGWNIFSASVVPDDPDMKVIQQELRDSDFLFKVQDEIGRTYEKIRNVWINNIGDMEQVAGYRIRVKTACNLDIIGTQVILPMNINVRTGSNLISFPYNGSVDAMQVIQPLIGAGILEKVQDQKGNSIEYWGSTIGWLNGIGNFVAGQGYMVQVNADGVLPINDVYEKSVLVSEYVETVYFKPAFEGNGSNHMNINLYGLSETNLKVGDEIAAYDGDICVGAVTLTSTNFNNNVASISASESDLDEINGFINNNDIALKFWSSEANELMDFDLTLLSGDMLYNNHSSVFVKLNDQLLPDDDEGITIGMYPNPATINVNVRFSQIPDSRARIILMDINGKQLQSRQVQSSLEVFDVRSYPTGIYFVKTIMGDIIKTHKLVKN</sequence>
<dbReference type="SUPFAM" id="SSF51126">
    <property type="entry name" value="Pectin lyase-like"/>
    <property type="match status" value="2"/>
</dbReference>
<dbReference type="InterPro" id="IPR002126">
    <property type="entry name" value="Cadherin-like_dom"/>
</dbReference>
<proteinExistence type="predicted"/>
<dbReference type="PANTHER" id="PTHR36453">
    <property type="entry name" value="SECRETED PROTEIN-RELATED"/>
    <property type="match status" value="1"/>
</dbReference>
<dbReference type="Pfam" id="PF13385">
    <property type="entry name" value="Laminin_G_3"/>
    <property type="match status" value="1"/>
</dbReference>
<dbReference type="RefSeq" id="WP_343335568.1">
    <property type="nucleotide sequence ID" value="NZ_JAPOHD010000067.1"/>
</dbReference>
<dbReference type="CDD" id="cd00110">
    <property type="entry name" value="LamG"/>
    <property type="match status" value="1"/>
</dbReference>
<evidence type="ECO:0000256" key="1">
    <source>
        <dbReference type="ARBA" id="ARBA00022729"/>
    </source>
</evidence>
<dbReference type="NCBIfam" id="TIGR03804">
    <property type="entry name" value="para_beta_helix"/>
    <property type="match status" value="1"/>
</dbReference>
<dbReference type="SMART" id="SM00112">
    <property type="entry name" value="CA"/>
    <property type="match status" value="1"/>
</dbReference>
<dbReference type="SMART" id="SM00560">
    <property type="entry name" value="LamGL"/>
    <property type="match status" value="1"/>
</dbReference>
<evidence type="ECO:0000259" key="4">
    <source>
        <dbReference type="PROSITE" id="PS50268"/>
    </source>
</evidence>
<keyword evidence="3" id="KW-0472">Membrane</keyword>
<dbReference type="InterPro" id="IPR039448">
    <property type="entry name" value="Beta_helix"/>
</dbReference>
<accession>A0A9X3F9X7</accession>
<evidence type="ECO:0000256" key="3">
    <source>
        <dbReference type="SAM" id="Phobius"/>
    </source>
</evidence>
<keyword evidence="1" id="KW-0732">Signal</keyword>
<dbReference type="SUPFAM" id="SSF49313">
    <property type="entry name" value="Cadherin-like"/>
    <property type="match status" value="1"/>
</dbReference>
<reference evidence="5" key="1">
    <citation type="submission" date="2022-11" db="EMBL/GenBank/DDBJ databases">
        <title>Marilongibacter aestuarii gen. nov., sp. nov., isolated from tidal flat sediment.</title>
        <authorList>
            <person name="Jiayan W."/>
        </authorList>
    </citation>
    <scope>NUCLEOTIDE SEQUENCE</scope>
    <source>
        <strain evidence="5">Z1-6</strain>
    </source>
</reference>
<protein>
    <submittedName>
        <fullName evidence="5">Right-handed parallel beta-helix repeat-containing protein</fullName>
    </submittedName>
</protein>
<evidence type="ECO:0000313" key="6">
    <source>
        <dbReference type="Proteomes" id="UP001145087"/>
    </source>
</evidence>
<dbReference type="InterPro" id="IPR006558">
    <property type="entry name" value="LamG-like"/>
</dbReference>
<dbReference type="PANTHER" id="PTHR36453:SF1">
    <property type="entry name" value="RIGHT HANDED BETA HELIX DOMAIN-CONTAINING PROTEIN"/>
    <property type="match status" value="1"/>
</dbReference>
<organism evidence="5 6">
    <name type="scientific">Draconibacterium aestuarii</name>
    <dbReference type="NCBI Taxonomy" id="2998507"/>
    <lineage>
        <taxon>Bacteria</taxon>
        <taxon>Pseudomonadati</taxon>
        <taxon>Bacteroidota</taxon>
        <taxon>Bacteroidia</taxon>
        <taxon>Marinilabiliales</taxon>
        <taxon>Prolixibacteraceae</taxon>
        <taxon>Draconibacterium</taxon>
    </lineage>
</organism>
<dbReference type="GO" id="GO:0016020">
    <property type="term" value="C:membrane"/>
    <property type="evidence" value="ECO:0007669"/>
    <property type="project" value="InterPro"/>
</dbReference>
<dbReference type="SMART" id="SM00282">
    <property type="entry name" value="LamG"/>
    <property type="match status" value="1"/>
</dbReference>
<comment type="caution">
    <text evidence="5">The sequence shown here is derived from an EMBL/GenBank/DDBJ whole genome shotgun (WGS) entry which is preliminary data.</text>
</comment>
<dbReference type="GO" id="GO:0004553">
    <property type="term" value="F:hydrolase activity, hydrolyzing O-glycosyl compounds"/>
    <property type="evidence" value="ECO:0007669"/>
    <property type="project" value="UniProtKB-ARBA"/>
</dbReference>
<dbReference type="CDD" id="cd11304">
    <property type="entry name" value="Cadherin_repeat"/>
    <property type="match status" value="1"/>
</dbReference>
<dbReference type="EMBL" id="JAPOHD010000067">
    <property type="protein sequence ID" value="MCY1723243.1"/>
    <property type="molecule type" value="Genomic_DNA"/>
</dbReference>
<dbReference type="GO" id="GO:0005975">
    <property type="term" value="P:carbohydrate metabolic process"/>
    <property type="evidence" value="ECO:0007669"/>
    <property type="project" value="UniProtKB-ARBA"/>
</dbReference>
<dbReference type="InterPro" id="IPR006626">
    <property type="entry name" value="PbH1"/>
</dbReference>
<dbReference type="Gene3D" id="2.60.120.200">
    <property type="match status" value="1"/>
</dbReference>
<dbReference type="InterPro" id="IPR013320">
    <property type="entry name" value="ConA-like_dom_sf"/>
</dbReference>
<keyword evidence="3" id="KW-1133">Transmembrane helix</keyword>
<dbReference type="InterPro" id="IPR012334">
    <property type="entry name" value="Pectin_lyas_fold"/>
</dbReference>
<dbReference type="InterPro" id="IPR015919">
    <property type="entry name" value="Cadherin-like_sf"/>
</dbReference>
<dbReference type="GO" id="GO:0005509">
    <property type="term" value="F:calcium ion binding"/>
    <property type="evidence" value="ECO:0007669"/>
    <property type="project" value="InterPro"/>
</dbReference>
<keyword evidence="2" id="KW-1015">Disulfide bond</keyword>
<keyword evidence="3" id="KW-0812">Transmembrane</keyword>
<dbReference type="Gene3D" id="2.60.40.60">
    <property type="entry name" value="Cadherins"/>
    <property type="match status" value="1"/>
</dbReference>